<proteinExistence type="inferred from homology"/>
<dbReference type="EMBL" id="CP001230">
    <property type="protein sequence ID" value="ACO04932.1"/>
    <property type="molecule type" value="Genomic_DNA"/>
</dbReference>
<keyword evidence="11" id="KW-0813">Transport</keyword>
<evidence type="ECO:0000256" key="4">
    <source>
        <dbReference type="ARBA" id="ARBA00022692"/>
    </source>
</evidence>
<keyword evidence="13" id="KW-1185">Reference proteome</keyword>
<dbReference type="RefSeq" id="WP_015899036.1">
    <property type="nucleotide sequence ID" value="NC_012440.1"/>
</dbReference>
<dbReference type="PaxDb" id="123214-PERMA_0270"/>
<keyword evidence="4 11" id="KW-0812">Transmembrane</keyword>
<reference evidence="12 13" key="1">
    <citation type="journal article" date="2009" name="J. Bacteriol.">
        <title>Complete and draft genome sequences of six members of the Aquificales.</title>
        <authorList>
            <person name="Reysenbach A.L."/>
            <person name="Hamamura N."/>
            <person name="Podar M."/>
            <person name="Griffiths E."/>
            <person name="Ferreira S."/>
            <person name="Hochstein R."/>
            <person name="Heidelberg J."/>
            <person name="Johnson J."/>
            <person name="Mead D."/>
            <person name="Pohorille A."/>
            <person name="Sarmiento M."/>
            <person name="Schweighofer K."/>
            <person name="Seshadri R."/>
            <person name="Voytek M.A."/>
        </authorList>
    </citation>
    <scope>NUCLEOTIDE SEQUENCE [LARGE SCALE GENOMIC DNA]</scope>
    <source>
        <strain evidence="13">DSM 14350 / EX-H1</strain>
    </source>
</reference>
<organism evidence="12 13">
    <name type="scientific">Persephonella marina (strain DSM 14350 / EX-H1)</name>
    <dbReference type="NCBI Taxonomy" id="123214"/>
    <lineage>
        <taxon>Bacteria</taxon>
        <taxon>Pseudomonadati</taxon>
        <taxon>Aquificota</taxon>
        <taxon>Aquificia</taxon>
        <taxon>Aquificales</taxon>
        <taxon>Hydrogenothermaceae</taxon>
        <taxon>Persephonella</taxon>
    </lineage>
</organism>
<evidence type="ECO:0000256" key="11">
    <source>
        <dbReference type="HAMAP-Rule" id="MF_00454"/>
    </source>
</evidence>
<feature type="transmembrane region" description="Helical" evidence="11">
    <location>
        <begin position="102"/>
        <end position="123"/>
    </location>
</feature>
<feature type="binding site" evidence="11">
    <location>
        <position position="77"/>
    </location>
    <ligand>
        <name>Na(+)</name>
        <dbReference type="ChEBI" id="CHEBI:29101"/>
        <note>structural</note>
    </ligand>
</feature>
<feature type="transmembrane region" description="Helical" evidence="11">
    <location>
        <begin position="66"/>
        <end position="90"/>
    </location>
</feature>
<dbReference type="STRING" id="123214.PERMA_0270"/>
<dbReference type="OrthoDB" id="9815830at2"/>
<dbReference type="Proteomes" id="UP000001366">
    <property type="component" value="Chromosome"/>
</dbReference>
<evidence type="ECO:0000256" key="2">
    <source>
        <dbReference type="ARBA" id="ARBA00022475"/>
    </source>
</evidence>
<dbReference type="GO" id="GO:0005886">
    <property type="term" value="C:plasma membrane"/>
    <property type="evidence" value="ECO:0007669"/>
    <property type="project" value="UniProtKB-SubCell"/>
</dbReference>
<keyword evidence="11" id="KW-0915">Sodium</keyword>
<comment type="similarity">
    <text evidence="9 11">Belongs to the fluoride channel Fluc/FEX (TC 1.A.43) family.</text>
</comment>
<evidence type="ECO:0000256" key="10">
    <source>
        <dbReference type="ARBA" id="ARBA00035585"/>
    </source>
</evidence>
<comment type="subcellular location">
    <subcellularLocation>
        <location evidence="11">Cell inner membrane</location>
        <topology evidence="11">Multi-pass membrane protein</topology>
    </subcellularLocation>
    <subcellularLocation>
        <location evidence="1">Cell membrane</location>
        <topology evidence="1">Multi-pass membrane protein</topology>
    </subcellularLocation>
</comment>
<dbReference type="PANTHER" id="PTHR28259:SF1">
    <property type="entry name" value="FLUORIDE EXPORT PROTEIN 1-RELATED"/>
    <property type="match status" value="1"/>
</dbReference>
<dbReference type="PANTHER" id="PTHR28259">
    <property type="entry name" value="FLUORIDE EXPORT PROTEIN 1-RELATED"/>
    <property type="match status" value="1"/>
</dbReference>
<evidence type="ECO:0000256" key="7">
    <source>
        <dbReference type="ARBA" id="ARBA00023136"/>
    </source>
</evidence>
<dbReference type="GO" id="GO:0046872">
    <property type="term" value="F:metal ion binding"/>
    <property type="evidence" value="ECO:0007669"/>
    <property type="project" value="UniProtKB-KW"/>
</dbReference>
<dbReference type="AlphaFoldDB" id="C0QTQ0"/>
<protein>
    <recommendedName>
        <fullName evidence="11">Fluoride-specific ion channel FluC</fullName>
    </recommendedName>
</protein>
<keyword evidence="11" id="KW-0479">Metal-binding</keyword>
<keyword evidence="7 11" id="KW-0472">Membrane</keyword>
<gene>
    <name evidence="11 12" type="primary">crcB</name>
    <name evidence="11" type="synonym">fluC</name>
    <name evidence="12" type="ordered locus">PERMA_0270</name>
</gene>
<keyword evidence="5 11" id="KW-1133">Transmembrane helix</keyword>
<evidence type="ECO:0000313" key="13">
    <source>
        <dbReference type="Proteomes" id="UP000001366"/>
    </source>
</evidence>
<keyword evidence="2 11" id="KW-1003">Cell membrane</keyword>
<dbReference type="eggNOG" id="COG0239">
    <property type="taxonomic scope" value="Bacteria"/>
</dbReference>
<feature type="binding site" evidence="11">
    <location>
        <position position="74"/>
    </location>
    <ligand>
        <name>Na(+)</name>
        <dbReference type="ChEBI" id="CHEBI:29101"/>
        <note>structural</note>
    </ligand>
</feature>
<name>C0QTQ0_PERMH</name>
<dbReference type="GO" id="GO:0062054">
    <property type="term" value="F:fluoride channel activity"/>
    <property type="evidence" value="ECO:0007669"/>
    <property type="project" value="UniProtKB-UniRule"/>
</dbReference>
<dbReference type="NCBIfam" id="TIGR00494">
    <property type="entry name" value="crcB"/>
    <property type="match status" value="1"/>
</dbReference>
<dbReference type="KEGG" id="pmx:PERMA_0270"/>
<dbReference type="Pfam" id="PF02537">
    <property type="entry name" value="CRCB"/>
    <property type="match status" value="1"/>
</dbReference>
<evidence type="ECO:0000256" key="5">
    <source>
        <dbReference type="ARBA" id="ARBA00022989"/>
    </source>
</evidence>
<comment type="function">
    <text evidence="11">Fluoride-specific ion channel. Important for reducing fluoride concentration in the cell, thus reducing its toxicity.</text>
</comment>
<comment type="catalytic activity">
    <reaction evidence="10">
        <text>fluoride(in) = fluoride(out)</text>
        <dbReference type="Rhea" id="RHEA:76159"/>
        <dbReference type="ChEBI" id="CHEBI:17051"/>
    </reaction>
    <physiologicalReaction direction="left-to-right" evidence="10">
        <dbReference type="Rhea" id="RHEA:76160"/>
    </physiologicalReaction>
</comment>
<evidence type="ECO:0000256" key="9">
    <source>
        <dbReference type="ARBA" id="ARBA00035120"/>
    </source>
</evidence>
<keyword evidence="3 11" id="KW-0997">Cell inner membrane</keyword>
<accession>C0QTQ0</accession>
<keyword evidence="8 11" id="KW-0407">Ion channel</keyword>
<evidence type="ECO:0000256" key="3">
    <source>
        <dbReference type="ARBA" id="ARBA00022519"/>
    </source>
</evidence>
<dbReference type="GO" id="GO:0140114">
    <property type="term" value="P:cellular detoxification of fluoride"/>
    <property type="evidence" value="ECO:0007669"/>
    <property type="project" value="UniProtKB-UniRule"/>
</dbReference>
<evidence type="ECO:0000256" key="6">
    <source>
        <dbReference type="ARBA" id="ARBA00023065"/>
    </source>
</evidence>
<evidence type="ECO:0000313" key="12">
    <source>
        <dbReference type="EMBL" id="ACO04932.1"/>
    </source>
</evidence>
<keyword evidence="6 11" id="KW-0406">Ion transport</keyword>
<feature type="transmembrane region" description="Helical" evidence="11">
    <location>
        <begin position="32"/>
        <end position="54"/>
    </location>
</feature>
<dbReference type="HAMAP" id="MF_00454">
    <property type="entry name" value="FluC"/>
    <property type="match status" value="1"/>
</dbReference>
<comment type="activity regulation">
    <text evidence="11">Na(+) is not transported, but it plays an essential structural role and its presence is essential for fluoride channel function.</text>
</comment>
<evidence type="ECO:0000256" key="1">
    <source>
        <dbReference type="ARBA" id="ARBA00004651"/>
    </source>
</evidence>
<sequence length="124" mass="13669">MEYIYVMIGGSLGAVSRFFISNYVNRNLPLDFPAGTLVVNSLGSFILVFFLILSIEKLSIDPVWRLFFAVGFLGAFTTFSTFSYETIALFQDGEYTKAMLNIILNNVVSITAGISGLFLARVIG</sequence>
<dbReference type="InterPro" id="IPR003691">
    <property type="entry name" value="FluC"/>
</dbReference>
<dbReference type="HOGENOM" id="CLU_114342_3_0_0"/>
<evidence type="ECO:0000256" key="8">
    <source>
        <dbReference type="ARBA" id="ARBA00023303"/>
    </source>
</evidence>